<dbReference type="AlphaFoldDB" id="A0A3D9SSR8"/>
<accession>A0A3D9SSR8</accession>
<feature type="region of interest" description="Disordered" evidence="1">
    <location>
        <begin position="492"/>
        <end position="512"/>
    </location>
</feature>
<name>A0A3D9SSR8_9ACTN</name>
<organism evidence="2 3">
    <name type="scientific">Thermomonospora umbrina</name>
    <dbReference type="NCBI Taxonomy" id="111806"/>
    <lineage>
        <taxon>Bacteria</taxon>
        <taxon>Bacillati</taxon>
        <taxon>Actinomycetota</taxon>
        <taxon>Actinomycetes</taxon>
        <taxon>Streptosporangiales</taxon>
        <taxon>Thermomonosporaceae</taxon>
        <taxon>Thermomonospora</taxon>
    </lineage>
</organism>
<comment type="caution">
    <text evidence="2">The sequence shown here is derived from an EMBL/GenBank/DDBJ whole genome shotgun (WGS) entry which is preliminary data.</text>
</comment>
<dbReference type="Proteomes" id="UP000256661">
    <property type="component" value="Unassembled WGS sequence"/>
</dbReference>
<reference evidence="2 3" key="1">
    <citation type="submission" date="2018-08" db="EMBL/GenBank/DDBJ databases">
        <title>Sequencing the genomes of 1000 actinobacteria strains.</title>
        <authorList>
            <person name="Klenk H.-P."/>
        </authorList>
    </citation>
    <scope>NUCLEOTIDE SEQUENCE [LARGE SCALE GENOMIC DNA]</scope>
    <source>
        <strain evidence="2 3">DSM 43927</strain>
    </source>
</reference>
<gene>
    <name evidence="2" type="ORF">DFJ69_2488</name>
</gene>
<keyword evidence="3" id="KW-1185">Reference proteome</keyword>
<dbReference type="EMBL" id="QTTT01000001">
    <property type="protein sequence ID" value="REE97033.1"/>
    <property type="molecule type" value="Genomic_DNA"/>
</dbReference>
<proteinExistence type="predicted"/>
<evidence type="ECO:0000313" key="2">
    <source>
        <dbReference type="EMBL" id="REE97033.1"/>
    </source>
</evidence>
<evidence type="ECO:0000313" key="3">
    <source>
        <dbReference type="Proteomes" id="UP000256661"/>
    </source>
</evidence>
<protein>
    <submittedName>
        <fullName evidence="2">Uncharacterized protein</fullName>
    </submittedName>
</protein>
<dbReference type="RefSeq" id="WP_245974280.1">
    <property type="nucleotide sequence ID" value="NZ_QTTT01000001.1"/>
</dbReference>
<evidence type="ECO:0000256" key="1">
    <source>
        <dbReference type="SAM" id="MobiDB-lite"/>
    </source>
</evidence>
<sequence length="512" mass="57323">MTVTIDDGNVSFTPAEAADLRGAITAVPQALDNQWFDRELLAGVLQSGEVTKAIAEKRARRSRREYLRALLAAEKIVVNRAYLYNNPEVYRDYQREGPDREAFRHLLRDGVIMPWLLGEPSPVPAQAPEFETVDGFEAWREMAETTRMSCLRLSWDEAENAAMSRDLGREFGAFVNNLTQLEPDALQRDLALTDEEHARSVLARLREVGRWAHDELDADRTVTRQRLYERFVVADGTNVTDCRYDGAKPHAAEVKQLLDLKYATNLADAVDVFCITPGDSPRRTALQESLAARRGRGRAELPSTDADQLITLLRNLAFQDIQGLLEAVPTLDHLSLSDVHAVRLENEWADYRDIFAGLVQRRSVEAFADQDSGAQAVTGAYLSMLERAEEISTRRRGVERVERFAGLTEIGIDIGAITINAVFLRGHAPAFEVVGDTIGLAGARSARVAVRWGVGRILGRRSRRRLDTTAQILDLRLDDPKREARKLLDYLTDQTRLDTEPGNGPDMTDDSE</sequence>